<evidence type="ECO:0000313" key="1">
    <source>
        <dbReference type="EMBL" id="EET89938.1"/>
    </source>
</evidence>
<sequence>MGALPFLNPSAPFFGTNVTFDAIFGTFLVTYGSARIAKAEIKPALARRQQRVALSRMEKEKEKERESYDIELDHSIFERMPKETFIKDTNITSEWKLDWSKEMAIRELVQNVRDEKALGYATTFGVSSKGGDLYVWDNGRGAAMDGLVYLGEGDKKNAEGLAGVFGSGLKIAYLVLLRSGINIKVIANDTIIEPKMSKDKNGKEVLTLEIKKLDSAAFKGTCYMVEGEGRMAKLMRSMFVDLAPRDIIAVNDIRSKKSVLTDKLMVERSPKIYVRGIALADLDGRNDYGFTGLFSYDFNGVAPGGKDMMSGEDRIVPNWYRAKMAAGRLIANLASKEHIKELIYWINKNQDSFEANVDFDAVADAPAKKEWIEAIKEIYGEDPVILRDPSQRKEAEYTLSESSIIELPNIEWEMFFNRCLGIPFYSPKVVEQKTNVEQVSQESLTEIQRQNFDKAAKLFEGIGIKLLPLEGKKPPPVIEFQAMASGLLRATGIADVLDRSKLRVLSGRFKDVDIVPVGFYTASSDGDTEGITYRDRIMIKTDILDDPYKTINVIAHEVTHFVDGHGDASPYFAIDLGDRYEEIMRSLGVFSLKRDENAGRDTAESSKEKGAQ</sequence>
<organism evidence="1 2">
    <name type="scientific">Candidatus Micrarchaeum acidiphilum ARMAN-2</name>
    <dbReference type="NCBI Taxonomy" id="425595"/>
    <lineage>
        <taxon>Archaea</taxon>
        <taxon>Candidatus Micrarchaeota</taxon>
        <taxon>Candidatus Micrarchaeia</taxon>
        <taxon>Candidatus Micrarchaeales</taxon>
        <taxon>Candidatus Micrarchaeaceae</taxon>
        <taxon>Candidatus Micrarchaeum</taxon>
    </lineage>
</organism>
<gene>
    <name evidence="1" type="ORF">UNLARM2_0382</name>
</gene>
<keyword evidence="2" id="KW-1185">Reference proteome</keyword>
<name>C7DH36_MICA2</name>
<reference evidence="1 2" key="2">
    <citation type="journal article" date="2010" name="Proc. Natl. Acad. Sci. U.S.A.">
        <title>Enigmatic, ultrasmall, uncultivated Archaea.</title>
        <authorList>
            <person name="Baker B.J."/>
            <person name="Comolli L.R."/>
            <person name="Dick G.J."/>
            <person name="Hauser L.J."/>
            <person name="Hyatt D."/>
            <person name="Dill B.D."/>
            <person name="Land M.L."/>
            <person name="Verberkmoes N.C."/>
            <person name="Hettich R.L."/>
            <person name="Banfield J.F."/>
        </authorList>
    </citation>
    <scope>NUCLEOTIDE SEQUENCE [LARGE SCALE GENOMIC DNA]</scope>
    <source>
        <strain evidence="1">ARMAN-2</strain>
    </source>
</reference>
<dbReference type="InterPro" id="IPR036890">
    <property type="entry name" value="HATPase_C_sf"/>
</dbReference>
<dbReference type="Proteomes" id="UP000332487">
    <property type="component" value="Unassembled WGS sequence"/>
</dbReference>
<reference evidence="1 2" key="1">
    <citation type="journal article" date="2009" name="Genome Biol.">
        <title>Community-wide analysis of microbial genome sequence signatures.</title>
        <authorList>
            <person name="Dick G.J."/>
            <person name="Andersson A.F."/>
            <person name="Baker B.J."/>
            <person name="Simmons S.L."/>
            <person name="Thomas B.C."/>
            <person name="Yelton A.P."/>
            <person name="Banfield J.F."/>
        </authorList>
    </citation>
    <scope>NUCLEOTIDE SEQUENCE [LARGE SCALE GENOMIC DNA]</scope>
    <source>
        <strain evidence="1">ARMAN-2</strain>
    </source>
</reference>
<dbReference type="SUPFAM" id="SSF55874">
    <property type="entry name" value="ATPase domain of HSP90 chaperone/DNA topoisomerase II/histidine kinase"/>
    <property type="match status" value="1"/>
</dbReference>
<protein>
    <submittedName>
        <fullName evidence="1">Uncharacterized protein</fullName>
    </submittedName>
</protein>
<dbReference type="EMBL" id="GG697240">
    <property type="protein sequence ID" value="EET89938.1"/>
    <property type="molecule type" value="Genomic_DNA"/>
</dbReference>
<dbReference type="AlphaFoldDB" id="C7DH36"/>
<evidence type="ECO:0000313" key="2">
    <source>
        <dbReference type="Proteomes" id="UP000332487"/>
    </source>
</evidence>
<accession>C7DH36</accession>
<proteinExistence type="predicted"/>